<feature type="signal peptide" evidence="2">
    <location>
        <begin position="1"/>
        <end position="20"/>
    </location>
</feature>
<keyword evidence="2" id="KW-0732">Signal</keyword>
<accession>A0AA89BH20</accession>
<keyword evidence="4" id="KW-1185">Reference proteome</keyword>
<organism evidence="3 4">
    <name type="scientific">Escallonia herrerae</name>
    <dbReference type="NCBI Taxonomy" id="1293975"/>
    <lineage>
        <taxon>Eukaryota</taxon>
        <taxon>Viridiplantae</taxon>
        <taxon>Streptophyta</taxon>
        <taxon>Embryophyta</taxon>
        <taxon>Tracheophyta</taxon>
        <taxon>Spermatophyta</taxon>
        <taxon>Magnoliopsida</taxon>
        <taxon>eudicotyledons</taxon>
        <taxon>Gunneridae</taxon>
        <taxon>Pentapetalae</taxon>
        <taxon>asterids</taxon>
        <taxon>campanulids</taxon>
        <taxon>Escalloniales</taxon>
        <taxon>Escalloniaceae</taxon>
        <taxon>Escallonia</taxon>
    </lineage>
</organism>
<protein>
    <submittedName>
        <fullName evidence="3">Uncharacterized protein</fullName>
    </submittedName>
</protein>
<name>A0AA89BH20_9ASTE</name>
<reference evidence="3" key="1">
    <citation type="submission" date="2022-12" db="EMBL/GenBank/DDBJ databases">
        <title>Draft genome assemblies for two species of Escallonia (Escalloniales).</title>
        <authorList>
            <person name="Chanderbali A."/>
            <person name="Dervinis C."/>
            <person name="Anghel I."/>
            <person name="Soltis D."/>
            <person name="Soltis P."/>
            <person name="Zapata F."/>
        </authorList>
    </citation>
    <scope>NUCLEOTIDE SEQUENCE</scope>
    <source>
        <strain evidence="3">UCBG64.0493</strain>
        <tissue evidence="3">Leaf</tissue>
    </source>
</reference>
<dbReference type="Proteomes" id="UP001188597">
    <property type="component" value="Unassembled WGS sequence"/>
</dbReference>
<evidence type="ECO:0000256" key="1">
    <source>
        <dbReference type="SAM" id="Phobius"/>
    </source>
</evidence>
<feature type="chain" id="PRO_5041710036" evidence="2">
    <location>
        <begin position="21"/>
        <end position="194"/>
    </location>
</feature>
<proteinExistence type="predicted"/>
<comment type="caution">
    <text evidence="3">The sequence shown here is derived from an EMBL/GenBank/DDBJ whole genome shotgun (WGS) entry which is preliminary data.</text>
</comment>
<keyword evidence="1" id="KW-0472">Membrane</keyword>
<keyword evidence="1" id="KW-0812">Transmembrane</keyword>
<dbReference type="AlphaFoldDB" id="A0AA89BH20"/>
<dbReference type="EMBL" id="JAVXUP010000005">
    <property type="protein sequence ID" value="KAK3043544.1"/>
    <property type="molecule type" value="Genomic_DNA"/>
</dbReference>
<feature type="transmembrane region" description="Helical" evidence="1">
    <location>
        <begin position="86"/>
        <end position="110"/>
    </location>
</feature>
<sequence>MLLFEWFSLIFKFIAALCYGDDPGIEVGSKDTLIARNIKQAQKTKTMRSGCAMEGLAELYDARRLMSLVLDKLWHAKRCKEPNADAVVNSAVTCVLVLGIVAYLVVIFIFTPKHLHTPFLEKGCHFLEKVSLLQLPQRSLYLMIPFSFEIVPENGNKQMHMSQVDSKVEALKVAFRETIDASWNSKYVKIESRS</sequence>
<evidence type="ECO:0000313" key="3">
    <source>
        <dbReference type="EMBL" id="KAK3043544.1"/>
    </source>
</evidence>
<evidence type="ECO:0000313" key="4">
    <source>
        <dbReference type="Proteomes" id="UP001188597"/>
    </source>
</evidence>
<gene>
    <name evidence="3" type="ORF">RJ639_002123</name>
</gene>
<keyword evidence="1" id="KW-1133">Transmembrane helix</keyword>
<evidence type="ECO:0000256" key="2">
    <source>
        <dbReference type="SAM" id="SignalP"/>
    </source>
</evidence>